<proteinExistence type="predicted"/>
<dbReference type="EMBL" id="ACKX01000164">
    <property type="protein sequence ID" value="EEJ51094.1"/>
    <property type="molecule type" value="Genomic_DNA"/>
</dbReference>
<dbReference type="Proteomes" id="UP000004121">
    <property type="component" value="Unassembled WGS sequence"/>
</dbReference>
<dbReference type="HOGENOM" id="CLU_2082441_0_0_9"/>
<gene>
    <name evidence="1" type="ORF">HMPREF6123_1608</name>
</gene>
<keyword evidence="2" id="KW-1185">Reference proteome</keyword>
<protein>
    <submittedName>
        <fullName evidence="1">Uncharacterized protein</fullName>
    </submittedName>
</protein>
<accession>C2KYN9</accession>
<reference evidence="1 2" key="1">
    <citation type="submission" date="2009-04" db="EMBL/GenBank/DDBJ databases">
        <authorList>
            <person name="Qin X."/>
            <person name="Bachman B."/>
            <person name="Battles P."/>
            <person name="Bell A."/>
            <person name="Bess C."/>
            <person name="Bickham C."/>
            <person name="Chaboub L."/>
            <person name="Chen D."/>
            <person name="Coyle M."/>
            <person name="Deiros D.R."/>
            <person name="Dinh H."/>
            <person name="Forbes L."/>
            <person name="Fowler G."/>
            <person name="Francisco L."/>
            <person name="Fu Q."/>
            <person name="Gubbala S."/>
            <person name="Hale W."/>
            <person name="Han Y."/>
            <person name="Hemphill L."/>
            <person name="Highlander S.K."/>
            <person name="Hirani K."/>
            <person name="Hogues M."/>
            <person name="Jackson L."/>
            <person name="Jakkamsetti A."/>
            <person name="Javaid M."/>
            <person name="Jiang H."/>
            <person name="Korchina V."/>
            <person name="Kovar C."/>
            <person name="Lara F."/>
            <person name="Lee S."/>
            <person name="Mata R."/>
            <person name="Mathew T."/>
            <person name="Moen C."/>
            <person name="Morales K."/>
            <person name="Munidasa M."/>
            <person name="Nazareth L."/>
            <person name="Ngo R."/>
            <person name="Nguyen L."/>
            <person name="Okwuonu G."/>
            <person name="Ongeri F."/>
            <person name="Patil S."/>
            <person name="Petrosino J."/>
            <person name="Pham C."/>
            <person name="Pham P."/>
            <person name="Pu L.-L."/>
            <person name="Puazo M."/>
            <person name="Raj R."/>
            <person name="Reid J."/>
            <person name="Rouhana J."/>
            <person name="Saada N."/>
            <person name="Shang Y."/>
            <person name="Simmons D."/>
            <person name="Thornton R."/>
            <person name="Warren J."/>
            <person name="Weissenberger G."/>
            <person name="Zhang J."/>
            <person name="Zhang L."/>
            <person name="Zhou C."/>
            <person name="Zhu D."/>
            <person name="Muzny D."/>
            <person name="Worley K."/>
            <person name="Gibbs R."/>
        </authorList>
    </citation>
    <scope>NUCLEOTIDE SEQUENCE [LARGE SCALE GENOMIC DNA]</scope>
    <source>
        <strain evidence="1 2">F0268</strain>
    </source>
</reference>
<dbReference type="STRING" id="585501.HMPREF6123_1608"/>
<organism evidence="1 2">
    <name type="scientific">Oribacterium sinus F0268</name>
    <dbReference type="NCBI Taxonomy" id="585501"/>
    <lineage>
        <taxon>Bacteria</taxon>
        <taxon>Bacillati</taxon>
        <taxon>Bacillota</taxon>
        <taxon>Clostridia</taxon>
        <taxon>Lachnospirales</taxon>
        <taxon>Lachnospiraceae</taxon>
        <taxon>Oribacterium</taxon>
    </lineage>
</organism>
<evidence type="ECO:0000313" key="2">
    <source>
        <dbReference type="Proteomes" id="UP000004121"/>
    </source>
</evidence>
<name>C2KYN9_9FIRM</name>
<comment type="caution">
    <text evidence="1">The sequence shown here is derived from an EMBL/GenBank/DDBJ whole genome shotgun (WGS) entry which is preliminary data.</text>
</comment>
<dbReference type="AlphaFoldDB" id="C2KYN9"/>
<sequence>MNFIASKGFYIQYNNFYSTLIQDTFCQAARNILPTSPEHILLSSLYRTSFFFFLKAIAPPSLPCYTYTGLCEFLLAKIQEKGRKMQMKSGDDTDPSTYDISMGQGFVNFYQSFLLIG</sequence>
<evidence type="ECO:0000313" key="1">
    <source>
        <dbReference type="EMBL" id="EEJ51094.1"/>
    </source>
</evidence>
<dbReference type="InParanoid" id="C2KYN9"/>